<name>A0AAC9MZY4_9PSEU</name>
<dbReference type="Pfam" id="PF13242">
    <property type="entry name" value="Hydrolase_like"/>
    <property type="match status" value="1"/>
</dbReference>
<dbReference type="Pfam" id="PF13344">
    <property type="entry name" value="Hydrolase_6"/>
    <property type="match status" value="1"/>
</dbReference>
<reference evidence="3" key="1">
    <citation type="submission" date="2016-03" db="EMBL/GenBank/DDBJ databases">
        <title>Complete genome sequence of the type strain Actinoalloteichus hymeniacidonis DSM 45092.</title>
        <authorList>
            <person name="Schaffert L."/>
            <person name="Albersmeier A."/>
            <person name="Winkler A."/>
            <person name="Kalinowski J."/>
            <person name="Zotchev S."/>
            <person name="Ruckert C."/>
        </authorList>
    </citation>
    <scope>NUCLEOTIDE SEQUENCE [LARGE SCALE GENOMIC DNA]</scope>
    <source>
        <strain evidence="3">HPA177(T) (DSM 45092(T))</strain>
    </source>
</reference>
<evidence type="ECO:0000313" key="3">
    <source>
        <dbReference type="Proteomes" id="UP000095210"/>
    </source>
</evidence>
<evidence type="ECO:0000259" key="1">
    <source>
        <dbReference type="Pfam" id="PF18407"/>
    </source>
</evidence>
<sequence>MGGTPATRKQTESGPRLVDRYDALLLDLDGTVFRGGEPVGDARATLSRARAAGVALRYVTNNASRAPEDVAAHLRGLGFDAEIAEVSTSAQAGAAVLAAKLEPGTEVLVVGSAALRTEVEQVGLRPVAAAEAESPANFTAVIQGHSVATAWPDLAAACEAIRAGAWWVACNLDPTVPTERGLLPGNGSMVAALRAATGRGPDLAGKPRSPLFEQAASGLGAVRPLVVGDRLDTDIEGAVNSSMDSLLVLSGVTDPAGLLAADPIHRPVFLATDLGAVFDDAEELRIIEQDRWEIRAVEGGLTVRALDTARESDGPPLDLLRALCAAWWSASAVGALPLVWAHDEMSDTSVRALGLGVMAEY</sequence>
<dbReference type="InterPro" id="IPR023214">
    <property type="entry name" value="HAD_sf"/>
</dbReference>
<dbReference type="GO" id="GO:0005737">
    <property type="term" value="C:cytoplasm"/>
    <property type="evidence" value="ECO:0007669"/>
    <property type="project" value="TreeGrafter"/>
</dbReference>
<organism evidence="2 3">
    <name type="scientific">Actinoalloteichus hymeniacidonis</name>
    <dbReference type="NCBI Taxonomy" id="340345"/>
    <lineage>
        <taxon>Bacteria</taxon>
        <taxon>Bacillati</taxon>
        <taxon>Actinomycetota</taxon>
        <taxon>Actinomycetes</taxon>
        <taxon>Pseudonocardiales</taxon>
        <taxon>Pseudonocardiaceae</taxon>
        <taxon>Actinoalloteichus</taxon>
    </lineage>
</organism>
<protein>
    <submittedName>
        <fullName evidence="2">Sugar phosphatase of HAD superfamily</fullName>
    </submittedName>
</protein>
<dbReference type="InterPro" id="IPR041065">
    <property type="entry name" value="GNAT-like"/>
</dbReference>
<keyword evidence="3" id="KW-1185">Reference proteome</keyword>
<dbReference type="InterPro" id="IPR036412">
    <property type="entry name" value="HAD-like_sf"/>
</dbReference>
<dbReference type="PANTHER" id="PTHR19288:SF95">
    <property type="entry name" value="D-GLYCEROL 3-PHOSPHATE PHOSPHATASE"/>
    <property type="match status" value="1"/>
</dbReference>
<dbReference type="KEGG" id="ahm:TL08_18055"/>
<dbReference type="InterPro" id="IPR006357">
    <property type="entry name" value="HAD-SF_hydro_IIA"/>
</dbReference>
<gene>
    <name evidence="2" type="ORF">TL08_18055</name>
</gene>
<proteinExistence type="predicted"/>
<dbReference type="PANTHER" id="PTHR19288">
    <property type="entry name" value="4-NITROPHENYLPHOSPHATASE-RELATED"/>
    <property type="match status" value="1"/>
</dbReference>
<dbReference type="Gene3D" id="3.40.50.1000">
    <property type="entry name" value="HAD superfamily/HAD-like"/>
    <property type="match status" value="2"/>
</dbReference>
<dbReference type="NCBIfam" id="TIGR01460">
    <property type="entry name" value="HAD-SF-IIA"/>
    <property type="match status" value="1"/>
</dbReference>
<accession>A0AAC9MZY4</accession>
<dbReference type="Proteomes" id="UP000095210">
    <property type="component" value="Chromosome"/>
</dbReference>
<dbReference type="Gene3D" id="3.30.300.290">
    <property type="match status" value="1"/>
</dbReference>
<dbReference type="RefSeq" id="WP_069850617.1">
    <property type="nucleotide sequence ID" value="NZ_CP014859.1"/>
</dbReference>
<evidence type="ECO:0000313" key="2">
    <source>
        <dbReference type="EMBL" id="AOS64411.1"/>
    </source>
</evidence>
<dbReference type="Pfam" id="PF18407">
    <property type="entry name" value="GNAT_like"/>
    <property type="match status" value="1"/>
</dbReference>
<dbReference type="EMBL" id="CP014859">
    <property type="protein sequence ID" value="AOS64411.1"/>
    <property type="molecule type" value="Genomic_DNA"/>
</dbReference>
<dbReference type="GO" id="GO:0016791">
    <property type="term" value="F:phosphatase activity"/>
    <property type="evidence" value="ECO:0007669"/>
    <property type="project" value="TreeGrafter"/>
</dbReference>
<dbReference type="AlphaFoldDB" id="A0AAC9MZY4"/>
<feature type="domain" description="GCN5-related N-acetyltransferase-like" evidence="1">
    <location>
        <begin position="289"/>
        <end position="355"/>
    </location>
</feature>
<dbReference type="SUPFAM" id="SSF56784">
    <property type="entry name" value="HAD-like"/>
    <property type="match status" value="1"/>
</dbReference>